<feature type="transmembrane region" description="Helical" evidence="7">
    <location>
        <begin position="42"/>
        <end position="65"/>
    </location>
</feature>
<feature type="transmembrane region" description="Helical" evidence="7">
    <location>
        <begin position="141"/>
        <end position="162"/>
    </location>
</feature>
<keyword evidence="2" id="KW-0813">Transport</keyword>
<feature type="transmembrane region" description="Helical" evidence="7">
    <location>
        <begin position="174"/>
        <end position="196"/>
    </location>
</feature>
<dbReference type="GO" id="GO:0016020">
    <property type="term" value="C:membrane"/>
    <property type="evidence" value="ECO:0007669"/>
    <property type="project" value="UniProtKB-SubCell"/>
</dbReference>
<evidence type="ECO:0000256" key="7">
    <source>
        <dbReference type="SAM" id="Phobius"/>
    </source>
</evidence>
<dbReference type="PANTHER" id="PTHR23130:SF171">
    <property type="entry name" value="OS01G0895300 PROTEIN"/>
    <property type="match status" value="1"/>
</dbReference>
<dbReference type="EMBL" id="HBEK01011840">
    <property type="protein sequence ID" value="CAD8396516.1"/>
    <property type="molecule type" value="Transcribed_RNA"/>
</dbReference>
<keyword evidence="6 7" id="KW-0472">Membrane</keyword>
<feature type="transmembrane region" description="Helical" evidence="7">
    <location>
        <begin position="77"/>
        <end position="96"/>
    </location>
</feature>
<keyword evidence="3 7" id="KW-0812">Transmembrane</keyword>
<evidence type="ECO:0000256" key="4">
    <source>
        <dbReference type="ARBA" id="ARBA00022982"/>
    </source>
</evidence>
<gene>
    <name evidence="9" type="ORF">RMAR0315_LOCUS6503</name>
</gene>
<feature type="transmembrane region" description="Helical" evidence="7">
    <location>
        <begin position="108"/>
        <end position="129"/>
    </location>
</feature>
<dbReference type="Gene3D" id="1.20.120.1770">
    <property type="match status" value="1"/>
</dbReference>
<dbReference type="Pfam" id="PF03188">
    <property type="entry name" value="Cytochrom_B561"/>
    <property type="match status" value="1"/>
</dbReference>
<proteinExistence type="predicted"/>
<accession>A0A7S0G3Q2</accession>
<evidence type="ECO:0000256" key="2">
    <source>
        <dbReference type="ARBA" id="ARBA00022448"/>
    </source>
</evidence>
<evidence type="ECO:0000256" key="1">
    <source>
        <dbReference type="ARBA" id="ARBA00004370"/>
    </source>
</evidence>
<evidence type="ECO:0000256" key="6">
    <source>
        <dbReference type="ARBA" id="ARBA00023136"/>
    </source>
</evidence>
<evidence type="ECO:0000256" key="3">
    <source>
        <dbReference type="ARBA" id="ARBA00022692"/>
    </source>
</evidence>
<feature type="domain" description="Cytochrome b561" evidence="8">
    <location>
        <begin position="1"/>
        <end position="196"/>
    </location>
</feature>
<keyword evidence="4" id="KW-0249">Electron transport</keyword>
<dbReference type="CDD" id="cd08760">
    <property type="entry name" value="Cyt_b561_FRRS1_like"/>
    <property type="match status" value="1"/>
</dbReference>
<comment type="subcellular location">
    <subcellularLocation>
        <location evidence="1">Membrane</location>
    </subcellularLocation>
</comment>
<evidence type="ECO:0000256" key="5">
    <source>
        <dbReference type="ARBA" id="ARBA00022989"/>
    </source>
</evidence>
<keyword evidence="5 7" id="KW-1133">Transmembrane helix</keyword>
<dbReference type="InterPro" id="IPR006593">
    <property type="entry name" value="Cyt_b561/ferric_Rdtase_TM"/>
</dbReference>
<dbReference type="SMART" id="SM00665">
    <property type="entry name" value="B561"/>
    <property type="match status" value="1"/>
</dbReference>
<sequence>MSRHSQRFYGSIQLLEGENGDVDTGEDIPELSSNRYTNVFNAHGALMVTAWIFLVPLGIIMARYFRQKTDRWFDIHRIVQGTAIIISLASFILALVESVGGISTGHLVIGVIVTALSLLSASAATFFRPVKDSRRRKQFNIMHRGTAVVIFALAVANCYIGRNVLNEFTDTRAFLIVISVGLGVMVVAEIVTLVLIPRFEPAVGRAADPDPSPSSPTKEAEE</sequence>
<reference evidence="9" key="1">
    <citation type="submission" date="2021-01" db="EMBL/GenBank/DDBJ databases">
        <authorList>
            <person name="Corre E."/>
            <person name="Pelletier E."/>
            <person name="Niang G."/>
            <person name="Scheremetjew M."/>
            <person name="Finn R."/>
            <person name="Kale V."/>
            <person name="Holt S."/>
            <person name="Cochrane G."/>
            <person name="Meng A."/>
            <person name="Brown T."/>
            <person name="Cohen L."/>
        </authorList>
    </citation>
    <scope>NUCLEOTIDE SEQUENCE</scope>
    <source>
        <strain evidence="9">UTEX LB 2760</strain>
    </source>
</reference>
<dbReference type="AlphaFoldDB" id="A0A7S0G3Q2"/>
<dbReference type="PROSITE" id="PS50939">
    <property type="entry name" value="CYTOCHROME_B561"/>
    <property type="match status" value="1"/>
</dbReference>
<name>A0A7S0G3Q2_9RHOD</name>
<evidence type="ECO:0000313" key="9">
    <source>
        <dbReference type="EMBL" id="CAD8396516.1"/>
    </source>
</evidence>
<organism evidence="9">
    <name type="scientific">Rhodosorus marinus</name>
    <dbReference type="NCBI Taxonomy" id="101924"/>
    <lineage>
        <taxon>Eukaryota</taxon>
        <taxon>Rhodophyta</taxon>
        <taxon>Stylonematophyceae</taxon>
        <taxon>Stylonematales</taxon>
        <taxon>Stylonemataceae</taxon>
        <taxon>Rhodosorus</taxon>
    </lineage>
</organism>
<protein>
    <recommendedName>
        <fullName evidence="8">Cytochrome b561 domain-containing protein</fullName>
    </recommendedName>
</protein>
<dbReference type="PANTHER" id="PTHR23130">
    <property type="entry name" value="CYTOCHROME B561 AND DOMON DOMAIN-CONTAINING PROTEIN"/>
    <property type="match status" value="1"/>
</dbReference>
<evidence type="ECO:0000259" key="8">
    <source>
        <dbReference type="PROSITE" id="PS50939"/>
    </source>
</evidence>